<dbReference type="SUPFAM" id="SSF56349">
    <property type="entry name" value="DNA breaking-rejoining enzymes"/>
    <property type="match status" value="1"/>
</dbReference>
<dbReference type="InterPro" id="IPR011010">
    <property type="entry name" value="DNA_brk_join_enz"/>
</dbReference>
<evidence type="ECO:0000313" key="3">
    <source>
        <dbReference type="EMBL" id="MBP2360791.1"/>
    </source>
</evidence>
<feature type="region of interest" description="Disordered" evidence="2">
    <location>
        <begin position="23"/>
        <end position="45"/>
    </location>
</feature>
<dbReference type="Proteomes" id="UP001519311">
    <property type="component" value="Unassembled WGS sequence"/>
</dbReference>
<dbReference type="InterPro" id="IPR013762">
    <property type="entry name" value="Integrase-like_cat_sf"/>
</dbReference>
<reference evidence="3 4" key="1">
    <citation type="submission" date="2021-03" db="EMBL/GenBank/DDBJ databases">
        <title>Sequencing the genomes of 1000 actinobacteria strains.</title>
        <authorList>
            <person name="Klenk H.-P."/>
        </authorList>
    </citation>
    <scope>NUCLEOTIDE SEQUENCE [LARGE SCALE GENOMIC DNA]</scope>
    <source>
        <strain evidence="3 4">DSM 40843</strain>
    </source>
</reference>
<gene>
    <name evidence="3" type="ORF">JOF59_003191</name>
</gene>
<dbReference type="RefSeq" id="WP_245376780.1">
    <property type="nucleotide sequence ID" value="NZ_BMWJ01000008.1"/>
</dbReference>
<keyword evidence="1" id="KW-0233">DNA recombination</keyword>
<dbReference type="Gene3D" id="1.10.443.10">
    <property type="entry name" value="Intergrase catalytic core"/>
    <property type="match status" value="1"/>
</dbReference>
<name>A0ABS4VAF7_9ACTN</name>
<evidence type="ECO:0000256" key="2">
    <source>
        <dbReference type="SAM" id="MobiDB-lite"/>
    </source>
</evidence>
<accession>A0ABS4VAF7</accession>
<sequence length="156" mass="17198">MEALGRAPLLSWEYVHLLVRGSSAERQTRRQGSEVGGRRSPGRFPDEILPDVIEHLEPLEHYAGAGRDRRVSLDPQGGQLRVITFRDDWIKACHGADIAAGIHFGDLRHTGNNVVAATAGTRELMTHMGHSTARAALIYQHMTGTGIVRSLICWGR</sequence>
<protein>
    <recommendedName>
        <fullName evidence="5">Integrase</fullName>
    </recommendedName>
</protein>
<evidence type="ECO:0000256" key="1">
    <source>
        <dbReference type="ARBA" id="ARBA00023172"/>
    </source>
</evidence>
<organism evidence="3 4">
    <name type="scientific">Streptomyces clavifer</name>
    <dbReference type="NCBI Taxonomy" id="68188"/>
    <lineage>
        <taxon>Bacteria</taxon>
        <taxon>Bacillati</taxon>
        <taxon>Actinomycetota</taxon>
        <taxon>Actinomycetes</taxon>
        <taxon>Kitasatosporales</taxon>
        <taxon>Streptomycetaceae</taxon>
        <taxon>Streptomyces</taxon>
    </lineage>
</organism>
<keyword evidence="4" id="KW-1185">Reference proteome</keyword>
<comment type="caution">
    <text evidence="3">The sequence shown here is derived from an EMBL/GenBank/DDBJ whole genome shotgun (WGS) entry which is preliminary data.</text>
</comment>
<dbReference type="EMBL" id="JAGINS010000001">
    <property type="protein sequence ID" value="MBP2360791.1"/>
    <property type="molecule type" value="Genomic_DNA"/>
</dbReference>
<evidence type="ECO:0000313" key="4">
    <source>
        <dbReference type="Proteomes" id="UP001519311"/>
    </source>
</evidence>
<proteinExistence type="predicted"/>
<evidence type="ECO:0008006" key="5">
    <source>
        <dbReference type="Google" id="ProtNLM"/>
    </source>
</evidence>